<dbReference type="InterPro" id="IPR036291">
    <property type="entry name" value="NAD(P)-bd_dom_sf"/>
</dbReference>
<dbReference type="InterPro" id="IPR057326">
    <property type="entry name" value="KR_dom"/>
</dbReference>
<feature type="domain" description="Ketoreductase" evidence="1">
    <location>
        <begin position="48"/>
        <end position="201"/>
    </location>
</feature>
<reference evidence="2 3" key="1">
    <citation type="submission" date="2018-07" db="EMBL/GenBank/DDBJ databases">
        <title>The complete nuclear genome of the prasinophyte Chloropicon primus (CCMP1205).</title>
        <authorList>
            <person name="Pombert J.-F."/>
            <person name="Otis C."/>
            <person name="Turmel M."/>
            <person name="Lemieux C."/>
        </authorList>
    </citation>
    <scope>NUCLEOTIDE SEQUENCE [LARGE SCALE GENOMIC DNA]</scope>
    <source>
        <strain evidence="2 3">CCMP1205</strain>
    </source>
</reference>
<name>A0A5B8MIV6_9CHLO</name>
<dbReference type="Gene3D" id="3.30.360.10">
    <property type="entry name" value="Dihydrodipicolinate Reductase, domain 2"/>
    <property type="match status" value="1"/>
</dbReference>
<dbReference type="SUPFAM" id="SSF51735">
    <property type="entry name" value="NAD(P)-binding Rossmann-fold domains"/>
    <property type="match status" value="1"/>
</dbReference>
<evidence type="ECO:0000313" key="2">
    <source>
        <dbReference type="EMBL" id="QDZ20201.1"/>
    </source>
</evidence>
<accession>A0A5B8MIV6</accession>
<dbReference type="OrthoDB" id="10268090at2759"/>
<dbReference type="PANTHER" id="PTHR43796">
    <property type="entry name" value="CARBOXYNORSPERMIDINE SYNTHASE"/>
    <property type="match status" value="1"/>
</dbReference>
<keyword evidence="3" id="KW-1185">Reference proteome</keyword>
<dbReference type="Proteomes" id="UP000316726">
    <property type="component" value="Chromosome 3"/>
</dbReference>
<dbReference type="AlphaFoldDB" id="A0A5B8MIV6"/>
<dbReference type="SMART" id="SM00822">
    <property type="entry name" value="PKS_KR"/>
    <property type="match status" value="1"/>
</dbReference>
<evidence type="ECO:0000313" key="3">
    <source>
        <dbReference type="Proteomes" id="UP000316726"/>
    </source>
</evidence>
<organism evidence="2 3">
    <name type="scientific">Chloropicon primus</name>
    <dbReference type="NCBI Taxonomy" id="1764295"/>
    <lineage>
        <taxon>Eukaryota</taxon>
        <taxon>Viridiplantae</taxon>
        <taxon>Chlorophyta</taxon>
        <taxon>Chloropicophyceae</taxon>
        <taxon>Chloropicales</taxon>
        <taxon>Chloropicaceae</taxon>
        <taxon>Chloropicon</taxon>
    </lineage>
</organism>
<sequence>MGVLQGGGWMSKRGGGGQCRCRCRCRSRGSVTARAETSGRGSGGEKTRKVVVLGGAGRVGSATAAAILRERENDANLAGTRVVLAGRRPREEAFASLPPELTGRVSYERCDIGDPASLDRLLAAQGGEDCALVIHAAGPFQQTESCPVLEAAIRNKTGGYIDVCDDAEHTRRAKADLGARARDRGVPAVVSCGVYPGLSNVMASFMCEEGTPFPESKPKKVRFSYFTAGSGGVGATILATSILLLGERATQFVEGERRDVETYSERNVVEFGQKLGKREVFNLNLPEVFTAHEVLGVPNVSAYFGTSPGVWNFMMGLMASFLPESLLTSRAFANGLAQLLMPLVVAVDNLVGKTTAMRIDVKYDNDKTSSSLFVHPDTAYTAGTSTAAFAAAVLSGTVPPGVHYPEERCVVQDYESFFKLSSSKAQAFLVAQAPWRLEQVGVRIGMGMYL</sequence>
<protein>
    <submittedName>
        <fullName evidence="2">Saccharopine dehydrogenase-like protein</fullName>
    </submittedName>
</protein>
<dbReference type="STRING" id="1764295.A0A5B8MIV6"/>
<dbReference type="InterPro" id="IPR005097">
    <property type="entry name" value="Sacchrp_dh_NADP-bd"/>
</dbReference>
<evidence type="ECO:0000259" key="1">
    <source>
        <dbReference type="SMART" id="SM00822"/>
    </source>
</evidence>
<dbReference type="Pfam" id="PF03435">
    <property type="entry name" value="Sacchrp_dh_NADP"/>
    <property type="match status" value="1"/>
</dbReference>
<dbReference type="Gene3D" id="3.40.50.720">
    <property type="entry name" value="NAD(P)-binding Rossmann-like Domain"/>
    <property type="match status" value="1"/>
</dbReference>
<dbReference type="PANTHER" id="PTHR43796:SF2">
    <property type="entry name" value="CARBOXYNORSPERMIDINE SYNTHASE"/>
    <property type="match status" value="1"/>
</dbReference>
<dbReference type="EMBL" id="CP031036">
    <property type="protein sequence ID" value="QDZ20201.1"/>
    <property type="molecule type" value="Genomic_DNA"/>
</dbReference>
<proteinExistence type="predicted"/>
<gene>
    <name evidence="2" type="ORF">A3770_03p27190</name>
</gene>